<dbReference type="RefSeq" id="XP_022285822.1">
    <property type="nucleotide sequence ID" value="XM_022429975.1"/>
</dbReference>
<evidence type="ECO:0000313" key="1">
    <source>
        <dbReference type="EMBL" id="OWT43397.1"/>
    </source>
</evidence>
<organism evidence="1 2">
    <name type="scientific">Pochonia chlamydosporia 170</name>
    <dbReference type="NCBI Taxonomy" id="1380566"/>
    <lineage>
        <taxon>Eukaryota</taxon>
        <taxon>Fungi</taxon>
        <taxon>Dikarya</taxon>
        <taxon>Ascomycota</taxon>
        <taxon>Pezizomycotina</taxon>
        <taxon>Sordariomycetes</taxon>
        <taxon>Hypocreomycetidae</taxon>
        <taxon>Hypocreales</taxon>
        <taxon>Clavicipitaceae</taxon>
        <taxon>Pochonia</taxon>
    </lineage>
</organism>
<dbReference type="KEGG" id="pchm:VFPPC_18351"/>
<dbReference type="EMBL" id="LSBJ02000002">
    <property type="protein sequence ID" value="OWT43397.1"/>
    <property type="molecule type" value="Genomic_DNA"/>
</dbReference>
<sequence>MTSAASVALAFTAVTILEPTSEPPSTISRGFGMLRGLKCLSKYSLSSGSSGAEHESRAYSDSKCHEVRQKMQMLASTGTQVLVGFLGIFWLISLAKNVEGDFSTGESARMVCFSRIIRLSVLAASSRSYSWRRPSTLSNMDSDDIIYDSDETLTVSSPTDSTGSLAEFVDDADLESSEEYSQTPQTREEEYLEILEYIIAALGDLRLMLKDDSRARKSTFHVQSSADEREGPSEKA</sequence>
<evidence type="ECO:0000313" key="2">
    <source>
        <dbReference type="Proteomes" id="UP000078397"/>
    </source>
</evidence>
<dbReference type="Proteomes" id="UP000078397">
    <property type="component" value="Unassembled WGS sequence"/>
</dbReference>
<proteinExistence type="predicted"/>
<dbReference type="OrthoDB" id="4964431at2759"/>
<dbReference type="AlphaFoldDB" id="A0A219ARJ1"/>
<keyword evidence="2" id="KW-1185">Reference proteome</keyword>
<dbReference type="GeneID" id="33937158"/>
<name>A0A219ARJ1_METCM</name>
<protein>
    <submittedName>
        <fullName evidence="1">Uncharacterized protein</fullName>
    </submittedName>
</protein>
<comment type="caution">
    <text evidence="1">The sequence shown here is derived from an EMBL/GenBank/DDBJ whole genome shotgun (WGS) entry which is preliminary data.</text>
</comment>
<reference evidence="1 2" key="1">
    <citation type="journal article" date="2016" name="PLoS Pathog.">
        <title>Biosynthesis of antibiotic leucinostatins in bio-control fungus Purpureocillium lilacinum and their inhibition on phytophthora revealed by genome mining.</title>
        <authorList>
            <person name="Wang G."/>
            <person name="Liu Z."/>
            <person name="Lin R."/>
            <person name="Li E."/>
            <person name="Mao Z."/>
            <person name="Ling J."/>
            <person name="Yang Y."/>
            <person name="Yin W.B."/>
            <person name="Xie B."/>
        </authorList>
    </citation>
    <scope>NUCLEOTIDE SEQUENCE [LARGE SCALE GENOMIC DNA]</scope>
    <source>
        <strain evidence="1">170</strain>
    </source>
</reference>
<accession>A0A219ARJ1</accession>
<gene>
    <name evidence="1" type="ORF">VFPPC_18351</name>
</gene>